<evidence type="ECO:0000313" key="2">
    <source>
        <dbReference type="EMBL" id="SHJ47089.1"/>
    </source>
</evidence>
<reference evidence="3" key="1">
    <citation type="submission" date="2016-11" db="EMBL/GenBank/DDBJ databases">
        <authorList>
            <person name="Varghese N."/>
            <person name="Submissions S."/>
        </authorList>
    </citation>
    <scope>NUCLEOTIDE SEQUENCE [LARGE SCALE GENOMIC DNA]</scope>
    <source>
        <strain evidence="3">DSM 100564</strain>
    </source>
</reference>
<accession>A0A1M6JK98</accession>
<dbReference type="Proteomes" id="UP000183982">
    <property type="component" value="Unassembled WGS sequence"/>
</dbReference>
<sequence length="89" mass="9776">MKKLKSVLESPWHPISLGVVLYLIPFLPSGVIESLPDIFPFSAPFGGTIFTSGTLIGLGLANRAWLKRTKGWVTREEFELNGGKMDAET</sequence>
<proteinExistence type="predicted"/>
<keyword evidence="1" id="KW-0472">Membrane</keyword>
<dbReference type="EMBL" id="FQZQ01000009">
    <property type="protein sequence ID" value="SHJ47089.1"/>
    <property type="molecule type" value="Genomic_DNA"/>
</dbReference>
<keyword evidence="3" id="KW-1185">Reference proteome</keyword>
<keyword evidence="1" id="KW-0812">Transmembrane</keyword>
<evidence type="ECO:0000313" key="3">
    <source>
        <dbReference type="Proteomes" id="UP000183982"/>
    </source>
</evidence>
<protein>
    <submittedName>
        <fullName evidence="2">Uncharacterized protein</fullName>
    </submittedName>
</protein>
<organism evidence="2 3">
    <name type="scientific">Shimia gijangensis</name>
    <dbReference type="NCBI Taxonomy" id="1470563"/>
    <lineage>
        <taxon>Bacteria</taxon>
        <taxon>Pseudomonadati</taxon>
        <taxon>Pseudomonadota</taxon>
        <taxon>Alphaproteobacteria</taxon>
        <taxon>Rhodobacterales</taxon>
        <taxon>Roseobacteraceae</taxon>
    </lineage>
</organism>
<keyword evidence="1" id="KW-1133">Transmembrane helix</keyword>
<feature type="transmembrane region" description="Helical" evidence="1">
    <location>
        <begin position="12"/>
        <end position="32"/>
    </location>
</feature>
<feature type="transmembrane region" description="Helical" evidence="1">
    <location>
        <begin position="38"/>
        <end position="61"/>
    </location>
</feature>
<gene>
    <name evidence="2" type="ORF">SAMN05444000_10947</name>
</gene>
<evidence type="ECO:0000256" key="1">
    <source>
        <dbReference type="SAM" id="Phobius"/>
    </source>
</evidence>
<dbReference type="RefSeq" id="WP_073251935.1">
    <property type="nucleotide sequence ID" value="NZ_FQZQ01000009.1"/>
</dbReference>
<dbReference type="AlphaFoldDB" id="A0A1M6JK98"/>
<dbReference type="STRING" id="1470563.SAMN05444000_10947"/>
<name>A0A1M6JK98_9RHOB</name>